<feature type="compositionally biased region" description="Acidic residues" evidence="8">
    <location>
        <begin position="1044"/>
        <end position="1080"/>
    </location>
</feature>
<evidence type="ECO:0000259" key="9">
    <source>
        <dbReference type="PROSITE" id="PS50016"/>
    </source>
</evidence>
<feature type="non-terminal residue" evidence="11">
    <location>
        <position position="1"/>
    </location>
</feature>
<feature type="coiled-coil region" evidence="7">
    <location>
        <begin position="889"/>
        <end position="923"/>
    </location>
</feature>
<dbReference type="KEGG" id="tng:GSTEN00005746G001"/>
<feature type="compositionally biased region" description="Acidic residues" evidence="8">
    <location>
        <begin position="1235"/>
        <end position="1250"/>
    </location>
</feature>
<gene>
    <name evidence="11" type="ORF">GSTENG00005746001</name>
</gene>
<dbReference type="InterPro" id="IPR028938">
    <property type="entry name" value="Rsf1-like"/>
</dbReference>
<dbReference type="Gene3D" id="3.30.40.10">
    <property type="entry name" value="Zinc/RING finger domain, C3HC4 (zinc finger)"/>
    <property type="match status" value="1"/>
</dbReference>
<feature type="region of interest" description="Disordered" evidence="8">
    <location>
        <begin position="360"/>
        <end position="826"/>
    </location>
</feature>
<feature type="compositionally biased region" description="Acidic residues" evidence="8">
    <location>
        <begin position="1119"/>
        <end position="1135"/>
    </location>
</feature>
<feature type="domain" description="DDT" evidence="10">
    <location>
        <begin position="1"/>
        <end position="61"/>
    </location>
</feature>
<feature type="compositionally biased region" description="Basic and acidic residues" evidence="8">
    <location>
        <begin position="320"/>
        <end position="336"/>
    </location>
</feature>
<reference evidence="11" key="2">
    <citation type="submission" date="2004-02" db="EMBL/GenBank/DDBJ databases">
        <authorList>
            <consortium name="Genoscope"/>
            <consortium name="Whitehead Institute Centre for Genome Research"/>
        </authorList>
    </citation>
    <scope>NUCLEOTIDE SEQUENCE</scope>
</reference>
<evidence type="ECO:0000256" key="7">
    <source>
        <dbReference type="SAM" id="Coils"/>
    </source>
</evidence>
<feature type="domain" description="PHD-type" evidence="9">
    <location>
        <begin position="815"/>
        <end position="890"/>
    </location>
</feature>
<organism evidence="11">
    <name type="scientific">Tetraodon nigroviridis</name>
    <name type="common">Spotted green pufferfish</name>
    <name type="synonym">Chelonodon nigroviridis</name>
    <dbReference type="NCBI Taxonomy" id="99883"/>
    <lineage>
        <taxon>Eukaryota</taxon>
        <taxon>Metazoa</taxon>
        <taxon>Chordata</taxon>
        <taxon>Craniata</taxon>
        <taxon>Vertebrata</taxon>
        <taxon>Euteleostomi</taxon>
        <taxon>Actinopterygii</taxon>
        <taxon>Neopterygii</taxon>
        <taxon>Teleostei</taxon>
        <taxon>Neoteleostei</taxon>
        <taxon>Acanthomorphata</taxon>
        <taxon>Eupercaria</taxon>
        <taxon>Tetraodontiformes</taxon>
        <taxon>Tetradontoidea</taxon>
        <taxon>Tetraodontidae</taxon>
        <taxon>Tetraodon</taxon>
    </lineage>
</organism>
<evidence type="ECO:0000256" key="1">
    <source>
        <dbReference type="ARBA" id="ARBA00004123"/>
    </source>
</evidence>
<dbReference type="OrthoDB" id="10055895at2759"/>
<feature type="region of interest" description="Disordered" evidence="8">
    <location>
        <begin position="985"/>
        <end position="1341"/>
    </location>
</feature>
<dbReference type="SMART" id="SM00249">
    <property type="entry name" value="PHD"/>
    <property type="match status" value="1"/>
</dbReference>
<evidence type="ECO:0000256" key="8">
    <source>
        <dbReference type="SAM" id="MobiDB-lite"/>
    </source>
</evidence>
<dbReference type="InterPro" id="IPR001965">
    <property type="entry name" value="Znf_PHD"/>
</dbReference>
<feature type="compositionally biased region" description="Basic and acidic residues" evidence="8">
    <location>
        <begin position="1085"/>
        <end position="1098"/>
    </location>
</feature>
<feature type="compositionally biased region" description="Basic and acidic residues" evidence="8">
    <location>
        <begin position="520"/>
        <end position="547"/>
    </location>
</feature>
<dbReference type="GO" id="GO:0031213">
    <property type="term" value="C:RSF complex"/>
    <property type="evidence" value="ECO:0007669"/>
    <property type="project" value="InterPro"/>
</dbReference>
<dbReference type="Pfam" id="PF15612">
    <property type="entry name" value="WHIM1"/>
    <property type="match status" value="1"/>
</dbReference>
<dbReference type="PANTHER" id="PTHR14296:SF18">
    <property type="entry name" value="REMODELING AND SPACING FACTOR 1 ISOFORM X1"/>
    <property type="match status" value="1"/>
</dbReference>
<dbReference type="Pfam" id="PF00628">
    <property type="entry name" value="PHD"/>
    <property type="match status" value="1"/>
</dbReference>
<evidence type="ECO:0000256" key="5">
    <source>
        <dbReference type="ARBA" id="ARBA00023242"/>
    </source>
</evidence>
<evidence type="ECO:0000256" key="2">
    <source>
        <dbReference type="ARBA" id="ARBA00022723"/>
    </source>
</evidence>
<feature type="compositionally biased region" description="Basic residues" evidence="8">
    <location>
        <begin position="736"/>
        <end position="756"/>
    </location>
</feature>
<keyword evidence="4" id="KW-0862">Zinc</keyword>
<keyword evidence="5" id="KW-0539">Nucleus</keyword>
<dbReference type="InterPro" id="IPR013083">
    <property type="entry name" value="Znf_RING/FYVE/PHD"/>
</dbReference>
<dbReference type="InterPro" id="IPR011011">
    <property type="entry name" value="Znf_FYVE_PHD"/>
</dbReference>
<feature type="compositionally biased region" description="Basic residues" evidence="8">
    <location>
        <begin position="786"/>
        <end position="795"/>
    </location>
</feature>
<feature type="compositionally biased region" description="Acidic residues" evidence="8">
    <location>
        <begin position="768"/>
        <end position="783"/>
    </location>
</feature>
<evidence type="ECO:0000256" key="3">
    <source>
        <dbReference type="ARBA" id="ARBA00022771"/>
    </source>
</evidence>
<feature type="compositionally biased region" description="Basic and acidic residues" evidence="8">
    <location>
        <begin position="697"/>
        <end position="708"/>
    </location>
</feature>
<dbReference type="CDD" id="cd15543">
    <property type="entry name" value="PHD_RSF1"/>
    <property type="match status" value="1"/>
</dbReference>
<evidence type="ECO:0000313" key="11">
    <source>
        <dbReference type="EMBL" id="CAF91178.1"/>
    </source>
</evidence>
<comment type="caution">
    <text evidence="11">The sequence shown here is derived from an EMBL/GenBank/DDBJ whole genome shotgun (WGS) entry which is preliminary data.</text>
</comment>
<feature type="region of interest" description="Disordered" evidence="8">
    <location>
        <begin position="195"/>
        <end position="336"/>
    </location>
</feature>
<comment type="subcellular location">
    <subcellularLocation>
        <location evidence="1">Nucleus</location>
    </subcellularLocation>
</comment>
<dbReference type="PROSITE" id="PS50016">
    <property type="entry name" value="ZF_PHD_2"/>
    <property type="match status" value="1"/>
</dbReference>
<feature type="compositionally biased region" description="Polar residues" evidence="8">
    <location>
        <begin position="1159"/>
        <end position="1177"/>
    </location>
</feature>
<name>Q4T7F4_TETNG</name>
<dbReference type="InterPro" id="IPR019787">
    <property type="entry name" value="Znf_PHD-finger"/>
</dbReference>
<dbReference type="InterPro" id="IPR018501">
    <property type="entry name" value="DDT_dom"/>
</dbReference>
<feature type="compositionally biased region" description="Basic and acidic residues" evidence="8">
    <location>
        <begin position="585"/>
        <end position="599"/>
    </location>
</feature>
<dbReference type="SUPFAM" id="SSF57903">
    <property type="entry name" value="FYVE/PHD zinc finger"/>
    <property type="match status" value="1"/>
</dbReference>
<feature type="non-terminal residue" evidence="11">
    <location>
        <position position="1357"/>
    </location>
</feature>
<accession>Q4T7F4</accession>
<dbReference type="PANTHER" id="PTHR14296">
    <property type="entry name" value="REMODELING AND SPACING FACTOR 1"/>
    <property type="match status" value="1"/>
</dbReference>
<dbReference type="EMBL" id="CAAE01008104">
    <property type="protein sequence ID" value="CAF91178.1"/>
    <property type="molecule type" value="Genomic_DNA"/>
</dbReference>
<feature type="compositionally biased region" description="Basic and acidic residues" evidence="8">
    <location>
        <begin position="195"/>
        <end position="224"/>
    </location>
</feature>
<dbReference type="GO" id="GO:0008270">
    <property type="term" value="F:zinc ion binding"/>
    <property type="evidence" value="ECO:0007669"/>
    <property type="project" value="UniProtKB-KW"/>
</dbReference>
<feature type="compositionally biased region" description="Basic and acidic residues" evidence="8">
    <location>
        <begin position="561"/>
        <end position="578"/>
    </location>
</feature>
<keyword evidence="7" id="KW-0175">Coiled coil</keyword>
<keyword evidence="3 6" id="KW-0863">Zinc-finger</keyword>
<dbReference type="GO" id="GO:0045892">
    <property type="term" value="P:negative regulation of DNA-templated transcription"/>
    <property type="evidence" value="ECO:0007669"/>
    <property type="project" value="TreeGrafter"/>
</dbReference>
<evidence type="ECO:0000256" key="6">
    <source>
        <dbReference type="PROSITE-ProRule" id="PRU00146"/>
    </source>
</evidence>
<feature type="compositionally biased region" description="Basic and acidic residues" evidence="8">
    <location>
        <begin position="299"/>
        <end position="312"/>
    </location>
</feature>
<feature type="compositionally biased region" description="Basic and acidic residues" evidence="8">
    <location>
        <begin position="393"/>
        <end position="419"/>
    </location>
</feature>
<evidence type="ECO:0000256" key="4">
    <source>
        <dbReference type="ARBA" id="ARBA00022833"/>
    </source>
</evidence>
<feature type="compositionally biased region" description="Basic and acidic residues" evidence="8">
    <location>
        <begin position="1270"/>
        <end position="1287"/>
    </location>
</feature>
<feature type="compositionally biased region" description="Basic residues" evidence="8">
    <location>
        <begin position="1099"/>
        <end position="1114"/>
    </location>
</feature>
<feature type="compositionally biased region" description="Basic and acidic residues" evidence="8">
    <location>
        <begin position="455"/>
        <end position="467"/>
    </location>
</feature>
<sequence>GLCPNYAVICSFLERYGALLDLPELTFPQLERYLQDTSSVPKLLVDLHVKLLRKIGKSVSADRWEKYLVKVCQEFNTTWAWELEQKGYKEMQTECKAAILKYLCECQFDENVKFKTAINEEDPDQMRVQPIGRDKDGQMYWFQLDQDDNVRVYVEEQDDLDGSSWKCIVKNRNDLAEVVALLKTQIDPELLKREQEKAAEADEKKENKEGRERKKERERERERSNISLHQSTDVHLPSGLLLLGEAKKEPESSSDEDSKDDVLRPSSPKTSQKVSWTDAEASSDKAADVSGHQPLVKTEPLDDGERRTDRESSAVSVRTENGEDVKTNGEVKKSSTEEIQQVLKSQQQAKIPLKKRGMKFSQDFDKNSSLVVPKAPLQRGGRMCSNGAGGEKAQPERSRQRGEEEAIRELPESADKEAPPGRTLPPPDPDTAGGQRDSSQEVKTTGERTGPSCREAPEKQEHPKEQTPDSTGAGGGGAEAASEQETGREREEATPHREGSRSVEGAGEEEEPSEGTTTPRETDLKPARTEEEEHKSLSPDNTKDSQDRGSQVPPLDPPAGTKDEEDKVEKQKQSRAEEQVSEGTADVHEESEQPAKEEVQTEESGDASTQGGTSPEREAVSQKEVVNGGEALPGPQATSKRPVHRRRAQVQAEDWPADAEAEANVGRSLRRSPRISRPTAKTVEIQDKSSQNSTPVEKQEEKSRKKKEEEEEEEDAKATQKKPREKKVEQEGQTRSKGRKRRKVRWSNTRTHRKKRSSEDEASNPGSSEEEESEDQDDSDEDYKVERKRRRRNRQRERQSSDSSTSSDDDLPPNDDPCKHCGLPNHPELVGAPQGQAGLGTFCSDADQLLGSLQILLCDWCDSGYHTACLRPPLMVIPDGEWFCPPCQHKQLCDKLQEQLQNLDAALKKKERAERRKERLIYVGISVENIIAPSVEEEPKPEIVKEKKEVKKIKSWGRRSTRTKKSISYRFDEFDEAIEEAIEEDVKEAEGGGAGRGKDMSNITGHRGKDMSSILQAEDGKENGQLPRPSASQRRKKRRRLNDLDSDSTVDEEESEDEFCLSESSEEEFIASDNESEADSGGESNHSEGSAEQRDTAHTRKPLQRRHSSRKRQRPSWYSDDEEEESGEEEEEEMATEGSSEFSDGDLDMSRRRSRRSQKAQVNYRETSESEGSQAETNRSRLKARRRMESSDSEVSFSGDSEDDSRGKRRAGSSEEDSRERRRRLALKRRRASEEDNSDDSSEESSEEEDRPIRKRVNRIDSDDEDEDSWTEKKASEQVDEESKVADSKVGQGTIKSPEGQPSAPAREALANMEGPKAASLAPNGVSGADVAGQDEDEDDLLGVTDLVDYVCNNEDL</sequence>
<dbReference type="InterPro" id="IPR028942">
    <property type="entry name" value="WHIM1_dom"/>
</dbReference>
<protein>
    <submittedName>
        <fullName evidence="11">(spotted green pufferfish) hypothetical protein</fullName>
    </submittedName>
</protein>
<dbReference type="PROSITE" id="PS50827">
    <property type="entry name" value="DDT"/>
    <property type="match status" value="1"/>
</dbReference>
<reference evidence="11" key="1">
    <citation type="journal article" date="2004" name="Nature">
        <title>Genome duplication in the teleost fish Tetraodon nigroviridis reveals the early vertebrate proto-karyotype.</title>
        <authorList>
            <person name="Jaillon O."/>
            <person name="Aury J.-M."/>
            <person name="Brunet F."/>
            <person name="Petit J.-L."/>
            <person name="Stange-Thomann N."/>
            <person name="Mauceli E."/>
            <person name="Bouneau L."/>
            <person name="Fischer C."/>
            <person name="Ozouf-Costaz C."/>
            <person name="Bernot A."/>
            <person name="Nicaud S."/>
            <person name="Jaffe D."/>
            <person name="Fisher S."/>
            <person name="Lutfalla G."/>
            <person name="Dossat C."/>
            <person name="Segurens B."/>
            <person name="Dasilva C."/>
            <person name="Salanoubat M."/>
            <person name="Levy M."/>
            <person name="Boudet N."/>
            <person name="Castellano S."/>
            <person name="Anthouard V."/>
            <person name="Jubin C."/>
            <person name="Castelli V."/>
            <person name="Katinka M."/>
            <person name="Vacherie B."/>
            <person name="Biemont C."/>
            <person name="Skalli Z."/>
            <person name="Cattolico L."/>
            <person name="Poulain J."/>
            <person name="De Berardinis V."/>
            <person name="Cruaud C."/>
            <person name="Duprat S."/>
            <person name="Brottier P."/>
            <person name="Coutanceau J.-P."/>
            <person name="Gouzy J."/>
            <person name="Parra G."/>
            <person name="Lardier G."/>
            <person name="Chapple C."/>
            <person name="McKernan K.J."/>
            <person name="McEwan P."/>
            <person name="Bosak S."/>
            <person name="Kellis M."/>
            <person name="Volff J.-N."/>
            <person name="Guigo R."/>
            <person name="Zody M.C."/>
            <person name="Mesirov J."/>
            <person name="Lindblad-Toh K."/>
            <person name="Birren B."/>
            <person name="Nusbaum C."/>
            <person name="Kahn D."/>
            <person name="Robinson-Rechavi M."/>
            <person name="Laudet V."/>
            <person name="Schachter V."/>
            <person name="Quetier F."/>
            <person name="Saurin W."/>
            <person name="Scarpelli C."/>
            <person name="Wincker P."/>
            <person name="Lander E.S."/>
            <person name="Weissenbach J."/>
            <person name="Roest Crollius H."/>
        </authorList>
    </citation>
    <scope>NUCLEOTIDE SEQUENCE [LARGE SCALE GENOMIC DNA]</scope>
</reference>
<dbReference type="GO" id="GO:0042393">
    <property type="term" value="F:histone binding"/>
    <property type="evidence" value="ECO:0007669"/>
    <property type="project" value="TreeGrafter"/>
</dbReference>
<evidence type="ECO:0000259" key="10">
    <source>
        <dbReference type="PROSITE" id="PS50827"/>
    </source>
</evidence>
<proteinExistence type="predicted"/>
<keyword evidence="2" id="KW-0479">Metal-binding</keyword>
<feature type="compositionally biased region" description="Basic and acidic residues" evidence="8">
    <location>
        <begin position="485"/>
        <end position="501"/>
    </location>
</feature>
<feature type="compositionally biased region" description="Basic residues" evidence="8">
    <location>
        <begin position="1221"/>
        <end position="1231"/>
    </location>
</feature>